<evidence type="ECO:0000256" key="1">
    <source>
        <dbReference type="SAM" id="Phobius"/>
    </source>
</evidence>
<dbReference type="Pfam" id="PF10166">
    <property type="entry name" value="DUF2368"/>
    <property type="match status" value="1"/>
</dbReference>
<dbReference type="GO" id="GO:0005886">
    <property type="term" value="C:plasma membrane"/>
    <property type="evidence" value="ECO:0007669"/>
    <property type="project" value="InterPro"/>
</dbReference>
<keyword evidence="1" id="KW-1133">Transmembrane helix</keyword>
<reference evidence="2 3" key="1">
    <citation type="journal article" date="2011" name="Genome Res.">
        <title>Phylogeny-wide analysis of social amoeba genomes highlights ancient origins for complex intercellular communication.</title>
        <authorList>
            <person name="Heidel A.J."/>
            <person name="Lawal H.M."/>
            <person name="Felder M."/>
            <person name="Schilde C."/>
            <person name="Helps N.R."/>
            <person name="Tunggal B."/>
            <person name="Rivero F."/>
            <person name="John U."/>
            <person name="Schleicher M."/>
            <person name="Eichinger L."/>
            <person name="Platzer M."/>
            <person name="Noegel A.A."/>
            <person name="Schaap P."/>
            <person name="Gloeckner G."/>
        </authorList>
    </citation>
    <scope>NUCLEOTIDE SEQUENCE [LARGE SCALE GENOMIC DNA]</scope>
    <source>
        <strain evidence="3">ATCC 26659 / Pp 5 / PN500</strain>
    </source>
</reference>
<evidence type="ECO:0000313" key="3">
    <source>
        <dbReference type="Proteomes" id="UP000001396"/>
    </source>
</evidence>
<proteinExistence type="predicted"/>
<dbReference type="RefSeq" id="XP_020430536.1">
    <property type="nucleotide sequence ID" value="XM_020579861.1"/>
</dbReference>
<dbReference type="InterPro" id="IPR019319">
    <property type="entry name" value="Plg-R(KT)"/>
</dbReference>
<name>D3BKI1_HETP5</name>
<sequence length="103" mass="11644">MMKKQIAFQMAVTRERTYWFGGVTTLGFIALLSAKMRGKPVPEAAIAPLVALSVATAYQYDMAFGDKMNRIKKMAQDIEADGNNWFVPIEDETIMKEINQHKN</sequence>
<dbReference type="PANTHER" id="PTHR13411:SF6">
    <property type="entry name" value="PLASMINOGEN RECEPTOR (KT)"/>
    <property type="match status" value="1"/>
</dbReference>
<dbReference type="Proteomes" id="UP000001396">
    <property type="component" value="Unassembled WGS sequence"/>
</dbReference>
<dbReference type="PANTHER" id="PTHR13411">
    <property type="entry name" value="PLASMINOGEN RECEPTOR (KT)"/>
    <property type="match status" value="1"/>
</dbReference>
<dbReference type="GeneID" id="31364538"/>
<keyword evidence="1" id="KW-0812">Transmembrane</keyword>
<accession>D3BKI1</accession>
<organism evidence="2 3">
    <name type="scientific">Heterostelium pallidum (strain ATCC 26659 / Pp 5 / PN500)</name>
    <name type="common">Cellular slime mold</name>
    <name type="synonym">Polysphondylium pallidum</name>
    <dbReference type="NCBI Taxonomy" id="670386"/>
    <lineage>
        <taxon>Eukaryota</taxon>
        <taxon>Amoebozoa</taxon>
        <taxon>Evosea</taxon>
        <taxon>Eumycetozoa</taxon>
        <taxon>Dictyostelia</taxon>
        <taxon>Acytosteliales</taxon>
        <taxon>Acytosteliaceae</taxon>
        <taxon>Heterostelium</taxon>
    </lineage>
</organism>
<feature type="transmembrane region" description="Helical" evidence="1">
    <location>
        <begin position="46"/>
        <end position="64"/>
    </location>
</feature>
<dbReference type="OMA" id="TRERTYW"/>
<keyword evidence="3" id="KW-1185">Reference proteome</keyword>
<dbReference type="EMBL" id="ADBJ01000038">
    <property type="protein sequence ID" value="EFA78411.1"/>
    <property type="molecule type" value="Genomic_DNA"/>
</dbReference>
<evidence type="ECO:0000313" key="2">
    <source>
        <dbReference type="EMBL" id="EFA78411.1"/>
    </source>
</evidence>
<comment type="caution">
    <text evidence="2">The sequence shown here is derived from an EMBL/GenBank/DDBJ whole genome shotgun (WGS) entry which is preliminary data.</text>
</comment>
<gene>
    <name evidence="2" type="ORF">PPL_09062</name>
</gene>
<protein>
    <submittedName>
        <fullName evidence="2">Uncharacterized protein</fullName>
    </submittedName>
</protein>
<keyword evidence="1" id="KW-0472">Membrane</keyword>
<dbReference type="AlphaFoldDB" id="D3BKI1"/>
<dbReference type="InParanoid" id="D3BKI1"/>
<feature type="transmembrane region" description="Helical" evidence="1">
    <location>
        <begin position="16"/>
        <end position="34"/>
    </location>
</feature>